<feature type="domain" description="Mor transcription activator" evidence="1">
    <location>
        <begin position="59"/>
        <end position="123"/>
    </location>
</feature>
<dbReference type="RefSeq" id="WP_054019294.1">
    <property type="nucleotide sequence ID" value="NZ_BBYR01000017.1"/>
</dbReference>
<dbReference type="OrthoDB" id="8858174at2"/>
<protein>
    <recommendedName>
        <fullName evidence="1">Mor transcription activator domain-containing protein</fullName>
    </recommendedName>
</protein>
<comment type="caution">
    <text evidence="2">The sequence shown here is derived from an EMBL/GenBank/DDBJ whole genome shotgun (WGS) entry which is preliminary data.</text>
</comment>
<accession>A0A0K8NXY0</accession>
<dbReference type="Pfam" id="PF08765">
    <property type="entry name" value="Mor"/>
    <property type="match status" value="1"/>
</dbReference>
<evidence type="ECO:0000259" key="1">
    <source>
        <dbReference type="Pfam" id="PF08765"/>
    </source>
</evidence>
<dbReference type="SUPFAM" id="SSF46689">
    <property type="entry name" value="Homeodomain-like"/>
    <property type="match status" value="1"/>
</dbReference>
<sequence>MIELADLSETALELLPRRLRDFVRLIGLPATLAIVERYGGTRLYVPATWGPEHPLVVLIGEANLARLSAEFGGDEHADVPRGVRALRHLRDERIRAEYQTTSAAALARRYGLAERHIWRIVAQGGGAADSAQDGLFGGGL</sequence>
<keyword evidence="3" id="KW-1185">Reference proteome</keyword>
<evidence type="ECO:0000313" key="3">
    <source>
        <dbReference type="Proteomes" id="UP000037660"/>
    </source>
</evidence>
<evidence type="ECO:0000313" key="2">
    <source>
        <dbReference type="EMBL" id="GAP35228.1"/>
    </source>
</evidence>
<dbReference type="InterPro" id="IPR009057">
    <property type="entry name" value="Homeodomain-like_sf"/>
</dbReference>
<reference evidence="3" key="1">
    <citation type="submission" date="2015-07" db="EMBL/GenBank/DDBJ databases">
        <title>Discovery of a poly(ethylene terephthalate assimilation.</title>
        <authorList>
            <person name="Yoshida S."/>
            <person name="Hiraga K."/>
            <person name="Takehana T."/>
            <person name="Taniguchi I."/>
            <person name="Yamaji H."/>
            <person name="Maeda Y."/>
            <person name="Toyohara K."/>
            <person name="Miyamoto K."/>
            <person name="Kimura Y."/>
            <person name="Oda K."/>
        </authorList>
    </citation>
    <scope>NUCLEOTIDE SEQUENCE [LARGE SCALE GENOMIC DNA]</scope>
    <source>
        <strain evidence="3">NBRC 110686 / TISTR 2288 / 201-F6</strain>
    </source>
</reference>
<dbReference type="Proteomes" id="UP000037660">
    <property type="component" value="Unassembled WGS sequence"/>
</dbReference>
<dbReference type="AlphaFoldDB" id="A0A0K8NXY0"/>
<dbReference type="InterPro" id="IPR014875">
    <property type="entry name" value="Mor_transcription_activator"/>
</dbReference>
<name>A0A0K8NXY0_PISS1</name>
<dbReference type="STRING" id="1547922.ISF6_0819"/>
<dbReference type="Gene3D" id="1.10.10.60">
    <property type="entry name" value="Homeodomain-like"/>
    <property type="match status" value="1"/>
</dbReference>
<organism evidence="2 3">
    <name type="scientific">Piscinibacter sakaiensis</name>
    <name type="common">Ideonella sakaiensis</name>
    <dbReference type="NCBI Taxonomy" id="1547922"/>
    <lineage>
        <taxon>Bacteria</taxon>
        <taxon>Pseudomonadati</taxon>
        <taxon>Pseudomonadota</taxon>
        <taxon>Betaproteobacteria</taxon>
        <taxon>Burkholderiales</taxon>
        <taxon>Sphaerotilaceae</taxon>
        <taxon>Piscinibacter</taxon>
    </lineage>
</organism>
<gene>
    <name evidence="2" type="ORF">ISF6_0819</name>
</gene>
<dbReference type="EMBL" id="BBYR01000017">
    <property type="protein sequence ID" value="GAP35228.1"/>
    <property type="molecule type" value="Genomic_DNA"/>
</dbReference>
<reference evidence="2 3" key="2">
    <citation type="journal article" date="2016" name="Science">
        <title>A bacterium that degrades and assimilates poly(ethylene terephthalate).</title>
        <authorList>
            <person name="Yoshida S."/>
            <person name="Hiraga K."/>
            <person name="Takehana T."/>
            <person name="Taniguchi I."/>
            <person name="Yamaji H."/>
            <person name="Maeda Y."/>
            <person name="Toyohara K."/>
            <person name="Miyamoto K."/>
            <person name="Kimura Y."/>
            <person name="Oda K."/>
        </authorList>
    </citation>
    <scope>NUCLEOTIDE SEQUENCE [LARGE SCALE GENOMIC DNA]</scope>
    <source>
        <strain evidence="3">NBRC 110686 / TISTR 2288 / 201-F6</strain>
    </source>
</reference>
<proteinExistence type="predicted"/>